<keyword evidence="1" id="KW-0051">Antiviral defense</keyword>
<dbReference type="Pfam" id="PF18144">
    <property type="entry name" value="SMODS"/>
    <property type="match status" value="1"/>
</dbReference>
<name>A0ABY6D421_9BACT</name>
<organism evidence="2 3">
    <name type="scientific">Reichenbachiella carrageenanivorans</name>
    <dbReference type="NCBI Taxonomy" id="2979869"/>
    <lineage>
        <taxon>Bacteria</taxon>
        <taxon>Pseudomonadati</taxon>
        <taxon>Bacteroidota</taxon>
        <taxon>Cytophagia</taxon>
        <taxon>Cytophagales</taxon>
        <taxon>Reichenbachiellaceae</taxon>
        <taxon>Reichenbachiella</taxon>
    </lineage>
</organism>
<protein>
    <submittedName>
        <fullName evidence="2">Nucleotidyltransferase</fullName>
    </submittedName>
</protein>
<accession>A0ABY6D421</accession>
<sequence length="376" mass="43251">MLITSDSHTQLEDTLAKMAEAAELDQTRWNRLKSAYEAISKWLSEDSDFFEDAEIEIYPQGSVSIGTTTKPIGKSEFDLDVIIHIQLLSSNYEPQTIFNEVVRRLNENETYQKMSESKSRCVRLNYKGDFHLDVVPGCMVVVYDKNLIDIPDQKQKIWLRSCPRGYQAWFLDIANRVQLTFLEEAFSASKTEIEEYAKKKPLQRAVQLIKMRRNIYFNEQLENAPTSIVLTTLAAHFYEGQSSISETFEGILTQIRNHIETLYPNKPFKLPNPVNPEENLADMWEDKPELYRHFIAFIQQLSIDWRDLKASHDIVDESKLMKGLFGEEPYIKAMEAKANAVNHRRGNGLGILPSGIIVGKESEESLPIKPNTFYGD</sequence>
<evidence type="ECO:0000256" key="1">
    <source>
        <dbReference type="ARBA" id="ARBA00023118"/>
    </source>
</evidence>
<dbReference type="Proteomes" id="UP001062165">
    <property type="component" value="Chromosome"/>
</dbReference>
<gene>
    <name evidence="2" type="ORF">N7E81_07210</name>
</gene>
<dbReference type="EMBL" id="CP106735">
    <property type="protein sequence ID" value="UXX80887.1"/>
    <property type="molecule type" value="Genomic_DNA"/>
</dbReference>
<dbReference type="RefSeq" id="WP_263052616.1">
    <property type="nucleotide sequence ID" value="NZ_CP106735.1"/>
</dbReference>
<evidence type="ECO:0000313" key="2">
    <source>
        <dbReference type="EMBL" id="UXX80887.1"/>
    </source>
</evidence>
<dbReference type="CDD" id="cd05400">
    <property type="entry name" value="NT_2-5OAS_ClassI-CCAase"/>
    <property type="match status" value="1"/>
</dbReference>
<proteinExistence type="predicted"/>
<dbReference type="InterPro" id="IPR006116">
    <property type="entry name" value="NT_2-5OAS_ClassI-CCAase"/>
</dbReference>
<evidence type="ECO:0000313" key="3">
    <source>
        <dbReference type="Proteomes" id="UP001062165"/>
    </source>
</evidence>
<reference evidence="2" key="1">
    <citation type="submission" date="2022-10" db="EMBL/GenBank/DDBJ databases">
        <title>Comparative genomics and taxonomic characterization of three novel marine species of genus Reichenbachiella exhibiting antioxidant and polysaccharide degradation activities.</title>
        <authorList>
            <person name="Muhammad N."/>
            <person name="Lee Y.-J."/>
            <person name="Ko J."/>
            <person name="Kim S.-G."/>
        </authorList>
    </citation>
    <scope>NUCLEOTIDE SEQUENCE</scope>
    <source>
        <strain evidence="2">Wsw4-B4</strain>
    </source>
</reference>
<keyword evidence="3" id="KW-1185">Reference proteome</keyword>